<dbReference type="InterPro" id="IPR050925">
    <property type="entry name" value="Rhomboid_protease_S54"/>
</dbReference>
<evidence type="ECO:0000256" key="5">
    <source>
        <dbReference type="ARBA" id="ARBA00023136"/>
    </source>
</evidence>
<evidence type="ECO:0000313" key="10">
    <source>
        <dbReference type="Proteomes" id="UP001187192"/>
    </source>
</evidence>
<keyword evidence="10" id="KW-1185">Reference proteome</keyword>
<evidence type="ECO:0000256" key="1">
    <source>
        <dbReference type="ARBA" id="ARBA00004141"/>
    </source>
</evidence>
<dbReference type="Proteomes" id="UP001187192">
    <property type="component" value="Unassembled WGS sequence"/>
</dbReference>
<evidence type="ECO:0000256" key="7">
    <source>
        <dbReference type="SAM" id="Phobius"/>
    </source>
</evidence>
<feature type="transmembrane region" description="Helical" evidence="7">
    <location>
        <begin position="261"/>
        <end position="281"/>
    </location>
</feature>
<dbReference type="GO" id="GO:0004252">
    <property type="term" value="F:serine-type endopeptidase activity"/>
    <property type="evidence" value="ECO:0007669"/>
    <property type="project" value="InterPro"/>
</dbReference>
<comment type="subcellular location">
    <subcellularLocation>
        <location evidence="1">Membrane</location>
        <topology evidence="1">Multi-pass membrane protein</topology>
    </subcellularLocation>
</comment>
<dbReference type="EMBL" id="BTGU01000068">
    <property type="protein sequence ID" value="GMN57067.1"/>
    <property type="molecule type" value="Genomic_DNA"/>
</dbReference>
<feature type="transmembrane region" description="Helical" evidence="7">
    <location>
        <begin position="288"/>
        <end position="310"/>
    </location>
</feature>
<keyword evidence="4 7" id="KW-1133">Transmembrane helix</keyword>
<comment type="similarity">
    <text evidence="2">Belongs to the peptidase S54 family.</text>
</comment>
<dbReference type="InterPro" id="IPR035952">
    <property type="entry name" value="Rhomboid-like_sf"/>
</dbReference>
<keyword evidence="3 7" id="KW-0812">Transmembrane</keyword>
<dbReference type="AlphaFoldDB" id="A0AA88IY91"/>
<keyword evidence="5 7" id="KW-0472">Membrane</keyword>
<evidence type="ECO:0000259" key="8">
    <source>
        <dbReference type="Pfam" id="PF01694"/>
    </source>
</evidence>
<reference evidence="9" key="1">
    <citation type="submission" date="2023-07" db="EMBL/GenBank/DDBJ databases">
        <title>draft genome sequence of fig (Ficus carica).</title>
        <authorList>
            <person name="Takahashi T."/>
            <person name="Nishimura K."/>
        </authorList>
    </citation>
    <scope>NUCLEOTIDE SEQUENCE</scope>
</reference>
<sequence>MSVVPICYKMPYRDPTQQAQCITRQSEKAFRSERSFRTMADGPALQARCDSEHRRRSFSGIDSPSRVRCVSDSSTNDKQLGSLSSYFEKLVDDESSKLLESSIQSSDQLSSKKGLEILDAYLDKLDKDANLEEADHEKFAAEPTSSSLDDHRIKGSAVSTPSFINEDSERDEEVKMTSYMNNRSKNGSNGPKSFQVLQSDDETSNLYLISILASINIAVILFETASPVGNSEELSTLPLLYGAKVNHLIMVGEWWRLLTPMFLHSGIFHIALSCWVLLTFGPKVCKGYGSFTFLLIYLLGGISGNLISFLHTPDPTVGGTGPVYAVIGAWLIYQNQNKDVIDKDVSESMFQKAIIATGLGLILSHFCPIDDWSHFGAVFTGVAYGFLACPTLQLGDAASRTGQEEGITLVKRQADPCKSLLLFGVFVVVLSSLFFVVEPPLNDLVAESFL</sequence>
<name>A0AA88IY91_FICCA</name>
<dbReference type="SUPFAM" id="SSF144091">
    <property type="entry name" value="Rhomboid-like"/>
    <property type="match status" value="1"/>
</dbReference>
<accession>A0AA88IY91</accession>
<proteinExistence type="inferred from homology"/>
<comment type="caution">
    <text evidence="9">The sequence shown here is derived from an EMBL/GenBank/DDBJ whole genome shotgun (WGS) entry which is preliminary data.</text>
</comment>
<evidence type="ECO:0000256" key="6">
    <source>
        <dbReference type="SAM" id="MobiDB-lite"/>
    </source>
</evidence>
<dbReference type="InterPro" id="IPR022764">
    <property type="entry name" value="Peptidase_S54_rhomboid_dom"/>
</dbReference>
<organism evidence="9 10">
    <name type="scientific">Ficus carica</name>
    <name type="common">Common fig</name>
    <dbReference type="NCBI Taxonomy" id="3494"/>
    <lineage>
        <taxon>Eukaryota</taxon>
        <taxon>Viridiplantae</taxon>
        <taxon>Streptophyta</taxon>
        <taxon>Embryophyta</taxon>
        <taxon>Tracheophyta</taxon>
        <taxon>Spermatophyta</taxon>
        <taxon>Magnoliopsida</taxon>
        <taxon>eudicotyledons</taxon>
        <taxon>Gunneridae</taxon>
        <taxon>Pentapetalae</taxon>
        <taxon>rosids</taxon>
        <taxon>fabids</taxon>
        <taxon>Rosales</taxon>
        <taxon>Moraceae</taxon>
        <taxon>Ficeae</taxon>
        <taxon>Ficus</taxon>
    </lineage>
</organism>
<feature type="transmembrane region" description="Helical" evidence="7">
    <location>
        <begin position="316"/>
        <end position="333"/>
    </location>
</feature>
<dbReference type="GO" id="GO:0016020">
    <property type="term" value="C:membrane"/>
    <property type="evidence" value="ECO:0007669"/>
    <property type="project" value="UniProtKB-SubCell"/>
</dbReference>
<feature type="region of interest" description="Disordered" evidence="6">
    <location>
        <begin position="41"/>
        <end position="77"/>
    </location>
</feature>
<evidence type="ECO:0000256" key="2">
    <source>
        <dbReference type="ARBA" id="ARBA00009045"/>
    </source>
</evidence>
<feature type="transmembrane region" description="Helical" evidence="7">
    <location>
        <begin position="206"/>
        <end position="225"/>
    </location>
</feature>
<evidence type="ECO:0000256" key="3">
    <source>
        <dbReference type="ARBA" id="ARBA00022692"/>
    </source>
</evidence>
<feature type="transmembrane region" description="Helical" evidence="7">
    <location>
        <begin position="420"/>
        <end position="437"/>
    </location>
</feature>
<gene>
    <name evidence="9" type="ORF">TIFTF001_026164</name>
</gene>
<dbReference type="Gene3D" id="1.20.1540.10">
    <property type="entry name" value="Rhomboid-like"/>
    <property type="match status" value="1"/>
</dbReference>
<feature type="domain" description="Peptidase S54 rhomboid" evidence="8">
    <location>
        <begin position="252"/>
        <end position="389"/>
    </location>
</feature>
<dbReference type="Pfam" id="PF01694">
    <property type="entry name" value="Rhomboid"/>
    <property type="match status" value="1"/>
</dbReference>
<dbReference type="FunFam" id="1.20.1540.10:FF:000017">
    <property type="entry name" value="RHOMBOID-like protein 9, chloroplastic"/>
    <property type="match status" value="1"/>
</dbReference>
<protein>
    <recommendedName>
        <fullName evidence="8">Peptidase S54 rhomboid domain-containing protein</fullName>
    </recommendedName>
</protein>
<dbReference type="PANTHER" id="PTHR43731">
    <property type="entry name" value="RHOMBOID PROTEASE"/>
    <property type="match status" value="1"/>
</dbReference>
<dbReference type="PANTHER" id="PTHR43731:SF30">
    <property type="entry name" value="RHOMBOID-LIKE PROTEIN 9, CHLOROPLASTIC"/>
    <property type="match status" value="1"/>
</dbReference>
<evidence type="ECO:0000313" key="9">
    <source>
        <dbReference type="EMBL" id="GMN57067.1"/>
    </source>
</evidence>
<evidence type="ECO:0000256" key="4">
    <source>
        <dbReference type="ARBA" id="ARBA00022989"/>
    </source>
</evidence>